<dbReference type="PANTHER" id="PTHR30160">
    <property type="entry name" value="TETRAACYLDISACCHARIDE 4'-KINASE-RELATED"/>
    <property type="match status" value="1"/>
</dbReference>
<keyword evidence="1" id="KW-0328">Glycosyltransferase</keyword>
<dbReference type="Gene3D" id="3.40.50.2000">
    <property type="entry name" value="Glycogen Phosphorylase B"/>
    <property type="match status" value="2"/>
</dbReference>
<dbReference type="SUPFAM" id="SSF53756">
    <property type="entry name" value="UDP-Glycosyltransferase/glycogen phosphorylase"/>
    <property type="match status" value="1"/>
</dbReference>
<keyword evidence="4" id="KW-1185">Reference proteome</keyword>
<reference evidence="3 4" key="1">
    <citation type="submission" date="2017-05" db="EMBL/GenBank/DDBJ databases">
        <title>Complete and WGS of Bordetella genogroups.</title>
        <authorList>
            <person name="Spilker T."/>
            <person name="Lipuma J."/>
        </authorList>
    </citation>
    <scope>NUCLEOTIDE SEQUENCE [LARGE SCALE GENOMIC DNA]</scope>
    <source>
        <strain evidence="3 4">AU3139</strain>
    </source>
</reference>
<dbReference type="CDD" id="cd03789">
    <property type="entry name" value="GT9_LPS_heptosyltransferase"/>
    <property type="match status" value="1"/>
</dbReference>
<dbReference type="InterPro" id="IPR002201">
    <property type="entry name" value="Glyco_trans_9"/>
</dbReference>
<evidence type="ECO:0000256" key="1">
    <source>
        <dbReference type="ARBA" id="ARBA00022676"/>
    </source>
</evidence>
<organism evidence="3 4">
    <name type="scientific">Bordetella genomosp. 6</name>
    <dbReference type="NCBI Taxonomy" id="463024"/>
    <lineage>
        <taxon>Bacteria</taxon>
        <taxon>Pseudomonadati</taxon>
        <taxon>Pseudomonadota</taxon>
        <taxon>Betaproteobacteria</taxon>
        <taxon>Burkholderiales</taxon>
        <taxon>Alcaligenaceae</taxon>
        <taxon>Bordetella</taxon>
    </lineage>
</organism>
<evidence type="ECO:0000256" key="2">
    <source>
        <dbReference type="ARBA" id="ARBA00022679"/>
    </source>
</evidence>
<dbReference type="RefSeq" id="WP_094829644.1">
    <property type="nucleotide sequence ID" value="NZ_NEVV01000001.1"/>
</dbReference>
<dbReference type="InterPro" id="IPR051199">
    <property type="entry name" value="LPS_LOS_Heptosyltrfase"/>
</dbReference>
<accession>A0ABX4FIE8</accession>
<keyword evidence="2" id="KW-0808">Transferase</keyword>
<evidence type="ECO:0000313" key="4">
    <source>
        <dbReference type="Proteomes" id="UP000216524"/>
    </source>
</evidence>
<dbReference type="Pfam" id="PF01075">
    <property type="entry name" value="Glyco_transf_9"/>
    <property type="match status" value="1"/>
</dbReference>
<dbReference type="PANTHER" id="PTHR30160:SF1">
    <property type="entry name" value="LIPOPOLYSACCHARIDE 1,2-N-ACETYLGLUCOSAMINETRANSFERASE-RELATED"/>
    <property type="match status" value="1"/>
</dbReference>
<gene>
    <name evidence="3" type="ORF">CAL23_10020</name>
</gene>
<protein>
    <submittedName>
        <fullName evidence="3">LPS biosynthesis glycosyltransferase</fullName>
    </submittedName>
</protein>
<sequence length="354" mass="38414">MSTLLLRQPGIERILVFRALQLGDMLCATPALRALRQAFPRAHIAWAGLPGSQTLARRLRAYVDAFLAFPGLAAFPEQAAREQALPDFFRQARRGRYDVALQMHGNGAQSNAIVAQCGARHWGGFVPGPAQQQMGRWLAWPRHEPEPQRYLSLLRHLGIAAHDATLELPLQTRDHREAEALARSLGLHPERAILVHPGARLRSRRWPAERFGAVARALHERGWQVAVTGTPDEAPLCAVVRQLAPDTLDLCGRTTLGGMAALAARCRLVVCNDTGMSHIAAAVRCPSVVIASGSDPLRWAPANRALHTVLATPVPCRPCAYEDCPIGHPCALGVATQTVLEQALRRLPGGPGHG</sequence>
<dbReference type="EMBL" id="NEVV01000001">
    <property type="protein sequence ID" value="OZI82010.1"/>
    <property type="molecule type" value="Genomic_DNA"/>
</dbReference>
<evidence type="ECO:0000313" key="3">
    <source>
        <dbReference type="EMBL" id="OZI82010.1"/>
    </source>
</evidence>
<name>A0ABX4FIE8_9BORD</name>
<comment type="caution">
    <text evidence="3">The sequence shown here is derived from an EMBL/GenBank/DDBJ whole genome shotgun (WGS) entry which is preliminary data.</text>
</comment>
<proteinExistence type="predicted"/>
<dbReference type="Proteomes" id="UP000216524">
    <property type="component" value="Unassembled WGS sequence"/>
</dbReference>